<dbReference type="EMBL" id="KI673354">
    <property type="protein sequence ID" value="ETL38262.1"/>
    <property type="molecule type" value="Genomic_DNA"/>
</dbReference>
<sequence>MTSTKTSSTETESSGTTESSSTSQFTPSVSDTGGSSTCGALPRPRVPSRTKTLQYGDMVRHATLLTLRPWVYSE</sequence>
<organism evidence="2">
    <name type="scientific">Phytophthora nicotianae</name>
    <name type="common">Potato buckeye rot agent</name>
    <name type="synonym">Phytophthora parasitica</name>
    <dbReference type="NCBI Taxonomy" id="4792"/>
    <lineage>
        <taxon>Eukaryota</taxon>
        <taxon>Sar</taxon>
        <taxon>Stramenopiles</taxon>
        <taxon>Oomycota</taxon>
        <taxon>Peronosporomycetes</taxon>
        <taxon>Peronosporales</taxon>
        <taxon>Peronosporaceae</taxon>
        <taxon>Phytophthora</taxon>
    </lineage>
</organism>
<accession>W2IXJ6</accession>
<proteinExistence type="predicted"/>
<feature type="region of interest" description="Disordered" evidence="1">
    <location>
        <begin position="1"/>
        <end position="53"/>
    </location>
</feature>
<evidence type="ECO:0000256" key="1">
    <source>
        <dbReference type="SAM" id="MobiDB-lite"/>
    </source>
</evidence>
<dbReference type="AlphaFoldDB" id="W2IXJ6"/>
<reference evidence="2" key="1">
    <citation type="submission" date="2013-11" db="EMBL/GenBank/DDBJ databases">
        <title>The Genome Sequence of Phytophthora parasitica CJ05E6.</title>
        <authorList>
            <consortium name="The Broad Institute Genomics Platform"/>
            <person name="Russ C."/>
            <person name="Tyler B."/>
            <person name="Panabieres F."/>
            <person name="Shan W."/>
            <person name="Tripathy S."/>
            <person name="Grunwald N."/>
            <person name="Machado M."/>
            <person name="Johnson C.S."/>
            <person name="Arredondo F."/>
            <person name="Hong C."/>
            <person name="Coffey M."/>
            <person name="Young S.K."/>
            <person name="Zeng Q."/>
            <person name="Gargeya S."/>
            <person name="Fitzgerald M."/>
            <person name="Abouelleil A."/>
            <person name="Alvarado L."/>
            <person name="Chapman S.B."/>
            <person name="Gainer-Dewar J."/>
            <person name="Goldberg J."/>
            <person name="Griggs A."/>
            <person name="Gujja S."/>
            <person name="Hansen M."/>
            <person name="Howarth C."/>
            <person name="Imamovic A."/>
            <person name="Ireland A."/>
            <person name="Larimer J."/>
            <person name="McCowan C."/>
            <person name="Murphy C."/>
            <person name="Pearson M."/>
            <person name="Poon T.W."/>
            <person name="Priest M."/>
            <person name="Roberts A."/>
            <person name="Saif S."/>
            <person name="Shea T."/>
            <person name="Sykes S."/>
            <person name="Wortman J."/>
            <person name="Nusbaum C."/>
            <person name="Birren B."/>
        </authorList>
    </citation>
    <scope>NUCLEOTIDE SEQUENCE [LARGE SCALE GENOMIC DNA]</scope>
    <source>
        <strain evidence="2">CJ05E6</strain>
    </source>
</reference>
<feature type="compositionally biased region" description="Low complexity" evidence="1">
    <location>
        <begin position="1"/>
        <end position="30"/>
    </location>
</feature>
<dbReference type="Proteomes" id="UP000053864">
    <property type="component" value="Unassembled WGS sequence"/>
</dbReference>
<gene>
    <name evidence="2" type="ORF">L916_10140</name>
</gene>
<protein>
    <submittedName>
        <fullName evidence="2">Uncharacterized protein</fullName>
    </submittedName>
</protein>
<name>W2IXJ6_PHYNI</name>
<evidence type="ECO:0000313" key="2">
    <source>
        <dbReference type="EMBL" id="ETL38262.1"/>
    </source>
</evidence>